<gene>
    <name evidence="2" type="ORF">TWF506_004387</name>
</gene>
<evidence type="ECO:0000313" key="3">
    <source>
        <dbReference type="Proteomes" id="UP001307849"/>
    </source>
</evidence>
<reference evidence="2 3" key="1">
    <citation type="submission" date="2019-10" db="EMBL/GenBank/DDBJ databases">
        <authorList>
            <person name="Palmer J.M."/>
        </authorList>
    </citation>
    <scope>NUCLEOTIDE SEQUENCE [LARGE SCALE GENOMIC DNA]</scope>
    <source>
        <strain evidence="2 3">TWF506</strain>
    </source>
</reference>
<keyword evidence="3" id="KW-1185">Reference proteome</keyword>
<organism evidence="2 3">
    <name type="scientific">Arthrobotrys conoides</name>
    <dbReference type="NCBI Taxonomy" id="74498"/>
    <lineage>
        <taxon>Eukaryota</taxon>
        <taxon>Fungi</taxon>
        <taxon>Dikarya</taxon>
        <taxon>Ascomycota</taxon>
        <taxon>Pezizomycotina</taxon>
        <taxon>Orbiliomycetes</taxon>
        <taxon>Orbiliales</taxon>
        <taxon>Orbiliaceae</taxon>
        <taxon>Arthrobotrys</taxon>
    </lineage>
</organism>
<dbReference type="Proteomes" id="UP001307849">
    <property type="component" value="Unassembled WGS sequence"/>
</dbReference>
<dbReference type="AlphaFoldDB" id="A0AAN8N315"/>
<protein>
    <submittedName>
        <fullName evidence="2">Uncharacterized protein</fullName>
    </submittedName>
</protein>
<evidence type="ECO:0000256" key="1">
    <source>
        <dbReference type="SAM" id="MobiDB-lite"/>
    </source>
</evidence>
<dbReference type="EMBL" id="JAVHJM010000014">
    <property type="protein sequence ID" value="KAK6498148.1"/>
    <property type="molecule type" value="Genomic_DNA"/>
</dbReference>
<feature type="region of interest" description="Disordered" evidence="1">
    <location>
        <begin position="1"/>
        <end position="26"/>
    </location>
</feature>
<name>A0AAN8N315_9PEZI</name>
<proteinExistence type="predicted"/>
<evidence type="ECO:0000313" key="2">
    <source>
        <dbReference type="EMBL" id="KAK6498148.1"/>
    </source>
</evidence>
<sequence>MSGSKTAAIPTDPPSPGAGTTLPQTNNLRWMYGDTSQINVGLEMKDLVGVVYIARLWGITGLQDIAIKALTLKSQELKQSSKRIESNEDAWKSVEDICELLGVGYWDRLADMVDVMALGTSVPKSWLRELAGGSRKGLVAALLLERHQRVLDLCFCRGCQARHGKVDGEGEGKRRECFGCLEVLKVGSDV</sequence>
<accession>A0AAN8N315</accession>
<comment type="caution">
    <text evidence="2">The sequence shown here is derived from an EMBL/GenBank/DDBJ whole genome shotgun (WGS) entry which is preliminary data.</text>
</comment>